<dbReference type="Pfam" id="PF13177">
    <property type="entry name" value="DNA_pol3_delta2"/>
    <property type="match status" value="1"/>
</dbReference>
<dbReference type="Gene3D" id="3.40.50.300">
    <property type="entry name" value="P-loop containing nucleotide triphosphate hydrolases"/>
    <property type="match status" value="1"/>
</dbReference>
<dbReference type="Proteomes" id="UP000033996">
    <property type="component" value="Unassembled WGS sequence"/>
</dbReference>
<dbReference type="InterPro" id="IPR050238">
    <property type="entry name" value="DNA_Rep/Repair_Clamp_Loader"/>
</dbReference>
<dbReference type="InterPro" id="IPR027417">
    <property type="entry name" value="P-loop_NTPase"/>
</dbReference>
<name>A0A837HTZ7_9BACT</name>
<dbReference type="AlphaFoldDB" id="A0A837HTZ7"/>
<dbReference type="PANTHER" id="PTHR11669">
    <property type="entry name" value="REPLICATION FACTOR C / DNA POLYMERASE III GAMMA-TAU SUBUNIT"/>
    <property type="match status" value="1"/>
</dbReference>
<accession>A0A837HTZ7</accession>
<comment type="caution">
    <text evidence="1">The sequence shown here is derived from an EMBL/GenBank/DDBJ whole genome shotgun (WGS) entry which is preliminary data.</text>
</comment>
<evidence type="ECO:0000313" key="2">
    <source>
        <dbReference type="Proteomes" id="UP000033996"/>
    </source>
</evidence>
<organism evidence="1 2">
    <name type="scientific">Candidatus Yanofskybacteria bacterium GW2011_GWD1_39_16</name>
    <dbReference type="NCBI Taxonomy" id="1619030"/>
    <lineage>
        <taxon>Bacteria</taxon>
        <taxon>Candidatus Yanofskyibacteriota</taxon>
    </lineage>
</organism>
<dbReference type="EMBL" id="LBWL01000020">
    <property type="protein sequence ID" value="KKR07809.1"/>
    <property type="molecule type" value="Genomic_DNA"/>
</dbReference>
<reference evidence="1 2" key="1">
    <citation type="journal article" date="2015" name="Nature">
        <title>rRNA introns, odd ribosomes, and small enigmatic genomes across a large radiation of phyla.</title>
        <authorList>
            <person name="Brown C.T."/>
            <person name="Hug L.A."/>
            <person name="Thomas B.C."/>
            <person name="Sharon I."/>
            <person name="Castelle C.J."/>
            <person name="Singh A."/>
            <person name="Wilkins M.J."/>
            <person name="Williams K.H."/>
            <person name="Banfield J.F."/>
        </authorList>
    </citation>
    <scope>NUCLEOTIDE SEQUENCE [LARGE SCALE GENOMIC DNA]</scope>
</reference>
<proteinExistence type="predicted"/>
<dbReference type="PANTHER" id="PTHR11669:SF8">
    <property type="entry name" value="DNA POLYMERASE III SUBUNIT DELTA"/>
    <property type="match status" value="1"/>
</dbReference>
<gene>
    <name evidence="1" type="ORF">UT35_C0020G0002</name>
</gene>
<sequence length="282" mass="32637">MRWQTIGFNKNKNLFEDIITNKRLGHSYLFWGEDMIGKKTFAIELCSVMNEEKYYSDLDSLVIAPKISEGETKIYVEDIRNLKSFLSLRPMFGKYRIAIIDDADRLTPEATNAILKILEEPPSSGLLILISSRPKALPKTIYSRCHHIHFANHREAIIREYLTKEKVNSDNSEFLCRLSRGRIGWLARVISEDKLTGIKKDIIDFEESVGSGVFEKMAYAKKLADRDDCIDVINNLIYYLSTDTDLIVKNKGVLRQLIKTYKIISQPQYNRRLMLENFVLSL</sequence>
<protein>
    <submittedName>
        <fullName evidence="1">Polymerase III subunit delta'''' protein</fullName>
    </submittedName>
</protein>
<dbReference type="SUPFAM" id="SSF52540">
    <property type="entry name" value="P-loop containing nucleoside triphosphate hydrolases"/>
    <property type="match status" value="1"/>
</dbReference>
<dbReference type="GO" id="GO:0006261">
    <property type="term" value="P:DNA-templated DNA replication"/>
    <property type="evidence" value="ECO:0007669"/>
    <property type="project" value="TreeGrafter"/>
</dbReference>
<evidence type="ECO:0000313" key="1">
    <source>
        <dbReference type="EMBL" id="KKR07809.1"/>
    </source>
</evidence>